<dbReference type="SFLD" id="SFLDG00358">
    <property type="entry name" value="Main_(cytGST)"/>
    <property type="match status" value="1"/>
</dbReference>
<dbReference type="PROSITE" id="PS51352">
    <property type="entry name" value="THIOREDOXIN_2"/>
    <property type="match status" value="1"/>
</dbReference>
<feature type="compositionally biased region" description="Gly residues" evidence="1">
    <location>
        <begin position="14"/>
        <end position="25"/>
    </location>
</feature>
<comment type="caution">
    <text evidence="5">The sequence shown here is derived from an EMBL/GenBank/DDBJ whole genome shotgun (WGS) entry which is preliminary data.</text>
</comment>
<dbReference type="InterPro" id="IPR010987">
    <property type="entry name" value="Glutathione-S-Trfase_C-like"/>
</dbReference>
<dbReference type="SUPFAM" id="SSF47616">
    <property type="entry name" value="GST C-terminal domain-like"/>
    <property type="match status" value="1"/>
</dbReference>
<dbReference type="CDD" id="cd00299">
    <property type="entry name" value="GST_C_family"/>
    <property type="match status" value="1"/>
</dbReference>
<dbReference type="Gene3D" id="1.20.1050.10">
    <property type="match status" value="1"/>
</dbReference>
<reference evidence="5" key="1">
    <citation type="submission" date="2020-10" db="EMBL/GenBank/DDBJ databases">
        <title>Unveiling of a novel bifunctional photoreceptor, Dualchrome1, isolated from a cosmopolitan green alga.</title>
        <authorList>
            <person name="Suzuki S."/>
            <person name="Kawachi M."/>
        </authorList>
    </citation>
    <scope>NUCLEOTIDE SEQUENCE</scope>
    <source>
        <strain evidence="5">NIES 2893</strain>
    </source>
</reference>
<feature type="domain" description="Thioredoxin" evidence="4">
    <location>
        <begin position="35"/>
        <end position="210"/>
    </location>
</feature>
<dbReference type="AlphaFoldDB" id="A0A830HWE0"/>
<dbReference type="CDD" id="cd00570">
    <property type="entry name" value="GST_N_family"/>
    <property type="match status" value="1"/>
</dbReference>
<dbReference type="InterPro" id="IPR036282">
    <property type="entry name" value="Glutathione-S-Trfase_C_sf"/>
</dbReference>
<keyword evidence="6" id="KW-1185">Reference proteome</keyword>
<gene>
    <name evidence="5" type="ORF">PPROV_000975500</name>
</gene>
<sequence>MSPSSCSKVLLRGGGGGCGGGGGGRNLSASPAYETRGPESVPSTQRVPLTTGVLDDPSASSSSSTQPPLLKFYRDTNAWCPFCERVWLALEAKQIPYECEFVDLRNKPKWFTDMVPTGLVPAARFNSDDALVWESADILRELEERFPDVKLTPDDEEATQYMNDFIEKEVEAKDTLTAIGYRYLIGGAFGEERDPSKLPELKEALDEAVERAKPYFDHGFIAGNQVSLADVMIAPAIERLAANLVTFRGYDLREKLAPWFDAMEELPAYGAVMGDPETHNTVVRQLFGLKKDEAHLPPPPQYIPVTPGGAEEAGQCLKNNLDAVVADAVKNSGVSEEDADVVRVYLQTLADSLNFSSFLDSDGVGSVRPMSPHPRPSMQELKELDDEAAEAAVKLAARKRAVGAATIAFVRNRVSAPRDMSAHAAVAFRAAADSFLTSIY</sequence>
<dbReference type="Pfam" id="PF13410">
    <property type="entry name" value="GST_C_2"/>
    <property type="match status" value="1"/>
</dbReference>
<feature type="domain" description="GST C-terminal" evidence="3">
    <location>
        <begin position="152"/>
        <end position="301"/>
    </location>
</feature>
<dbReference type="InterPro" id="IPR050983">
    <property type="entry name" value="GST_Omega/HSP26"/>
</dbReference>
<organism evidence="5 6">
    <name type="scientific">Pycnococcus provasolii</name>
    <dbReference type="NCBI Taxonomy" id="41880"/>
    <lineage>
        <taxon>Eukaryota</taxon>
        <taxon>Viridiplantae</taxon>
        <taxon>Chlorophyta</taxon>
        <taxon>Pseudoscourfieldiophyceae</taxon>
        <taxon>Pseudoscourfieldiales</taxon>
        <taxon>Pycnococcaceae</taxon>
        <taxon>Pycnococcus</taxon>
    </lineage>
</organism>
<feature type="domain" description="GST N-terminal" evidence="2">
    <location>
        <begin position="70"/>
        <end position="150"/>
    </location>
</feature>
<dbReference type="Pfam" id="PF13409">
    <property type="entry name" value="GST_N_2"/>
    <property type="match status" value="1"/>
</dbReference>
<dbReference type="InterPro" id="IPR004045">
    <property type="entry name" value="Glutathione_S-Trfase_N"/>
</dbReference>
<dbReference type="Proteomes" id="UP000660262">
    <property type="component" value="Unassembled WGS sequence"/>
</dbReference>
<evidence type="ECO:0000313" key="5">
    <source>
        <dbReference type="EMBL" id="GHP11025.1"/>
    </source>
</evidence>
<proteinExistence type="predicted"/>
<dbReference type="GO" id="GO:0005737">
    <property type="term" value="C:cytoplasm"/>
    <property type="evidence" value="ECO:0007669"/>
    <property type="project" value="TreeGrafter"/>
</dbReference>
<dbReference type="EMBL" id="BNJQ01000032">
    <property type="protein sequence ID" value="GHP11025.1"/>
    <property type="molecule type" value="Genomic_DNA"/>
</dbReference>
<evidence type="ECO:0000256" key="1">
    <source>
        <dbReference type="SAM" id="MobiDB-lite"/>
    </source>
</evidence>
<dbReference type="GO" id="GO:0016740">
    <property type="term" value="F:transferase activity"/>
    <property type="evidence" value="ECO:0007669"/>
    <property type="project" value="UniProtKB-KW"/>
</dbReference>
<dbReference type="SFLD" id="SFLDS00019">
    <property type="entry name" value="Glutathione_Transferase_(cytos"/>
    <property type="match status" value="1"/>
</dbReference>
<protein>
    <submittedName>
        <fullName evidence="5">Glutathione S-transferase-like protein</fullName>
    </submittedName>
</protein>
<dbReference type="InterPro" id="IPR040079">
    <property type="entry name" value="Glutathione_S-Trfase"/>
</dbReference>
<dbReference type="PANTHER" id="PTHR43968">
    <property type="match status" value="1"/>
</dbReference>
<dbReference type="Gene3D" id="3.40.30.10">
    <property type="entry name" value="Glutaredoxin"/>
    <property type="match status" value="1"/>
</dbReference>
<dbReference type="SUPFAM" id="SSF52833">
    <property type="entry name" value="Thioredoxin-like"/>
    <property type="match status" value="1"/>
</dbReference>
<evidence type="ECO:0000259" key="3">
    <source>
        <dbReference type="PROSITE" id="PS50405"/>
    </source>
</evidence>
<dbReference type="PROSITE" id="PS50404">
    <property type="entry name" value="GST_NTER"/>
    <property type="match status" value="1"/>
</dbReference>
<evidence type="ECO:0000259" key="4">
    <source>
        <dbReference type="PROSITE" id="PS51352"/>
    </source>
</evidence>
<dbReference type="InterPro" id="IPR036249">
    <property type="entry name" value="Thioredoxin-like_sf"/>
</dbReference>
<evidence type="ECO:0000259" key="2">
    <source>
        <dbReference type="PROSITE" id="PS50404"/>
    </source>
</evidence>
<name>A0A830HWE0_9CHLO</name>
<dbReference type="InterPro" id="IPR013766">
    <property type="entry name" value="Thioredoxin_domain"/>
</dbReference>
<evidence type="ECO:0000313" key="6">
    <source>
        <dbReference type="Proteomes" id="UP000660262"/>
    </source>
</evidence>
<dbReference type="OrthoDB" id="4951845at2759"/>
<keyword evidence="5" id="KW-0808">Transferase</keyword>
<dbReference type="PANTHER" id="PTHR43968:SF14">
    <property type="entry name" value="GLUTATHIONE S-TRANSFERASE"/>
    <property type="match status" value="1"/>
</dbReference>
<feature type="region of interest" description="Disordered" evidence="1">
    <location>
        <begin position="14"/>
        <end position="67"/>
    </location>
</feature>
<accession>A0A830HWE0</accession>
<dbReference type="PROSITE" id="PS50405">
    <property type="entry name" value="GST_CTER"/>
    <property type="match status" value="1"/>
</dbReference>